<dbReference type="AlphaFoldDB" id="A0A0W0V832"/>
<gene>
    <name evidence="7" type="primary">flgB</name>
    <name evidence="7" type="ORF">Ljor_0581</name>
</gene>
<keyword evidence="4 6" id="KW-0975">Bacterial flagellum</keyword>
<keyword evidence="7" id="KW-0966">Cell projection</keyword>
<dbReference type="OrthoDB" id="9788334at2"/>
<dbReference type="STRING" id="456.Ljor_0581"/>
<dbReference type="EMBL" id="LNYJ01000011">
    <property type="protein sequence ID" value="KTD16275.1"/>
    <property type="molecule type" value="Genomic_DNA"/>
</dbReference>
<dbReference type="GO" id="GO:0030694">
    <property type="term" value="C:bacterial-type flagellum basal body, rod"/>
    <property type="evidence" value="ECO:0007669"/>
    <property type="project" value="InterPro"/>
</dbReference>
<dbReference type="InterPro" id="IPR006300">
    <property type="entry name" value="FlgB"/>
</dbReference>
<dbReference type="PATRIC" id="fig|456.5.peg.613"/>
<comment type="caution">
    <text evidence="7">The sequence shown here is derived from an EMBL/GenBank/DDBJ whole genome shotgun (WGS) entry which is preliminary data.</text>
</comment>
<comment type="subcellular location">
    <subcellularLocation>
        <location evidence="1 6">Bacterial flagellum basal body</location>
    </subcellularLocation>
</comment>
<sequence length="131" mass="14486">MALDLDNYLGIHAKALVLREQRASQLAMNMANVNTPNYKAKDIDFKQTLAQEMSGNSSQTMIASDPNHITTANSFQSKLQYRNPSHMTLDGNTVDKNLEATEFARNAVSYQASLTFLDGKIKSMLTALKGE</sequence>
<proteinExistence type="inferred from homology"/>
<keyword evidence="8" id="KW-1185">Reference proteome</keyword>
<protein>
    <recommendedName>
        <fullName evidence="3 6">Flagellar basal body rod protein FlgB</fullName>
    </recommendedName>
</protein>
<dbReference type="NCBIfam" id="NF009262">
    <property type="entry name" value="PRK12619.1"/>
    <property type="match status" value="1"/>
</dbReference>
<reference evidence="7 8" key="1">
    <citation type="submission" date="2015-11" db="EMBL/GenBank/DDBJ databases">
        <title>Genomic analysis of 38 Legionella species identifies large and diverse effector repertoires.</title>
        <authorList>
            <person name="Burstein D."/>
            <person name="Amaro F."/>
            <person name="Zusman T."/>
            <person name="Lifshitz Z."/>
            <person name="Cohen O."/>
            <person name="Gilbert J.A."/>
            <person name="Pupko T."/>
            <person name="Shuman H.A."/>
            <person name="Segal G."/>
        </authorList>
    </citation>
    <scope>NUCLEOTIDE SEQUENCE [LARGE SCALE GENOMIC DNA]</scope>
    <source>
        <strain evidence="7 8">BL-540</strain>
    </source>
</reference>
<accession>A0A0W0V832</accession>
<dbReference type="PANTHER" id="PTHR30435">
    <property type="entry name" value="FLAGELLAR PROTEIN"/>
    <property type="match status" value="1"/>
</dbReference>
<comment type="subunit">
    <text evidence="6">The basal body constitutes a major portion of the flagellar organelle and consists of a number of rings mounted on a central rod.</text>
</comment>
<dbReference type="PANTHER" id="PTHR30435:SF12">
    <property type="entry name" value="FLAGELLAR BASAL BODY ROD PROTEIN FLGB"/>
    <property type="match status" value="1"/>
</dbReference>
<evidence type="ECO:0000256" key="1">
    <source>
        <dbReference type="ARBA" id="ARBA00004117"/>
    </source>
</evidence>
<dbReference type="Proteomes" id="UP000055035">
    <property type="component" value="Unassembled WGS sequence"/>
</dbReference>
<evidence type="ECO:0000256" key="2">
    <source>
        <dbReference type="ARBA" id="ARBA00009677"/>
    </source>
</evidence>
<comment type="similarity">
    <text evidence="2 6">Belongs to the flagella basal body rod proteins family.</text>
</comment>
<dbReference type="PIRSF" id="PIRSF002889">
    <property type="entry name" value="Rod_FlgB"/>
    <property type="match status" value="1"/>
</dbReference>
<dbReference type="NCBIfam" id="TIGR01396">
    <property type="entry name" value="FlgB"/>
    <property type="match status" value="1"/>
</dbReference>
<evidence type="ECO:0000313" key="7">
    <source>
        <dbReference type="EMBL" id="KTD16275.1"/>
    </source>
</evidence>
<dbReference type="GO" id="GO:0071978">
    <property type="term" value="P:bacterial-type flagellum-dependent swarming motility"/>
    <property type="evidence" value="ECO:0007669"/>
    <property type="project" value="TreeGrafter"/>
</dbReference>
<comment type="function">
    <text evidence="5 6">Structural component of flagellum, the bacterial motility apparatus. Part of the rod structure of flagellar basal body.</text>
</comment>
<dbReference type="RefSeq" id="WP_058470140.1">
    <property type="nucleotide sequence ID" value="NZ_CAAAIC010000004.1"/>
</dbReference>
<name>A0A0W0V832_9GAMM</name>
<evidence type="ECO:0000256" key="4">
    <source>
        <dbReference type="ARBA" id="ARBA00023143"/>
    </source>
</evidence>
<organism evidence="7 8">
    <name type="scientific">Legionella jordanis</name>
    <dbReference type="NCBI Taxonomy" id="456"/>
    <lineage>
        <taxon>Bacteria</taxon>
        <taxon>Pseudomonadati</taxon>
        <taxon>Pseudomonadota</taxon>
        <taxon>Gammaproteobacteria</taxon>
        <taxon>Legionellales</taxon>
        <taxon>Legionellaceae</taxon>
        <taxon>Legionella</taxon>
    </lineage>
</organism>
<keyword evidence="7" id="KW-0282">Flagellum</keyword>
<evidence type="ECO:0000256" key="3">
    <source>
        <dbReference type="ARBA" id="ARBA00014376"/>
    </source>
</evidence>
<keyword evidence="7" id="KW-0969">Cilium</keyword>
<evidence type="ECO:0000256" key="5">
    <source>
        <dbReference type="ARBA" id="ARBA00024934"/>
    </source>
</evidence>
<evidence type="ECO:0000313" key="8">
    <source>
        <dbReference type="Proteomes" id="UP000055035"/>
    </source>
</evidence>
<evidence type="ECO:0000256" key="6">
    <source>
        <dbReference type="PIRNR" id="PIRNR002889"/>
    </source>
</evidence>